<feature type="compositionally biased region" description="Pro residues" evidence="1">
    <location>
        <begin position="208"/>
        <end position="222"/>
    </location>
</feature>
<organism evidence="3 4">
    <name type="scientific">Chlamydomonas reinhardtii</name>
    <name type="common">Chlamydomonas smithii</name>
    <dbReference type="NCBI Taxonomy" id="3055"/>
    <lineage>
        <taxon>Eukaryota</taxon>
        <taxon>Viridiplantae</taxon>
        <taxon>Chlorophyta</taxon>
        <taxon>core chlorophytes</taxon>
        <taxon>Chlorophyceae</taxon>
        <taxon>CS clade</taxon>
        <taxon>Chlamydomonadales</taxon>
        <taxon>Chlamydomonadaceae</taxon>
        <taxon>Chlamydomonas</taxon>
    </lineage>
</organism>
<dbReference type="OMA" id="NRELICT"/>
<dbReference type="ExpressionAtlas" id="A0A2K3CS78">
    <property type="expression patterns" value="baseline and differential"/>
</dbReference>
<evidence type="ECO:0000256" key="2">
    <source>
        <dbReference type="SAM" id="Phobius"/>
    </source>
</evidence>
<feature type="compositionally biased region" description="Low complexity" evidence="1">
    <location>
        <begin position="183"/>
        <end position="207"/>
    </location>
</feature>
<feature type="region of interest" description="Disordered" evidence="1">
    <location>
        <begin position="355"/>
        <end position="395"/>
    </location>
</feature>
<proteinExistence type="predicted"/>
<dbReference type="RefSeq" id="XP_042915262.1">
    <property type="nucleotide sequence ID" value="XM_043071815.1"/>
</dbReference>
<reference evidence="3 4" key="1">
    <citation type="journal article" date="2007" name="Science">
        <title>The Chlamydomonas genome reveals the evolution of key animal and plant functions.</title>
        <authorList>
            <person name="Merchant S.S."/>
            <person name="Prochnik S.E."/>
            <person name="Vallon O."/>
            <person name="Harris E.H."/>
            <person name="Karpowicz S.J."/>
            <person name="Witman G.B."/>
            <person name="Terry A."/>
            <person name="Salamov A."/>
            <person name="Fritz-Laylin L.K."/>
            <person name="Marechal-Drouard L."/>
            <person name="Marshall W.F."/>
            <person name="Qu L.H."/>
            <person name="Nelson D.R."/>
            <person name="Sanderfoot A.A."/>
            <person name="Spalding M.H."/>
            <person name="Kapitonov V.V."/>
            <person name="Ren Q."/>
            <person name="Ferris P."/>
            <person name="Lindquist E."/>
            <person name="Shapiro H."/>
            <person name="Lucas S.M."/>
            <person name="Grimwood J."/>
            <person name="Schmutz J."/>
            <person name="Cardol P."/>
            <person name="Cerutti H."/>
            <person name="Chanfreau G."/>
            <person name="Chen C.L."/>
            <person name="Cognat V."/>
            <person name="Croft M.T."/>
            <person name="Dent R."/>
            <person name="Dutcher S."/>
            <person name="Fernandez E."/>
            <person name="Fukuzawa H."/>
            <person name="Gonzalez-Ballester D."/>
            <person name="Gonzalez-Halphen D."/>
            <person name="Hallmann A."/>
            <person name="Hanikenne M."/>
            <person name="Hippler M."/>
            <person name="Inwood W."/>
            <person name="Jabbari K."/>
            <person name="Kalanon M."/>
            <person name="Kuras R."/>
            <person name="Lefebvre P.A."/>
            <person name="Lemaire S.D."/>
            <person name="Lobanov A.V."/>
            <person name="Lohr M."/>
            <person name="Manuell A."/>
            <person name="Meier I."/>
            <person name="Mets L."/>
            <person name="Mittag M."/>
            <person name="Mittelmeier T."/>
            <person name="Moroney J.V."/>
            <person name="Moseley J."/>
            <person name="Napoli C."/>
            <person name="Nedelcu A.M."/>
            <person name="Niyogi K."/>
            <person name="Novoselov S.V."/>
            <person name="Paulsen I.T."/>
            <person name="Pazour G."/>
            <person name="Purton S."/>
            <person name="Ral J.P."/>
            <person name="Riano-Pachon D.M."/>
            <person name="Riekhof W."/>
            <person name="Rymarquis L."/>
            <person name="Schroda M."/>
            <person name="Stern D."/>
            <person name="Umen J."/>
            <person name="Willows R."/>
            <person name="Wilson N."/>
            <person name="Zimmer S.L."/>
            <person name="Allmer J."/>
            <person name="Balk J."/>
            <person name="Bisova K."/>
            <person name="Chen C.J."/>
            <person name="Elias M."/>
            <person name="Gendler K."/>
            <person name="Hauser C."/>
            <person name="Lamb M.R."/>
            <person name="Ledford H."/>
            <person name="Long J.C."/>
            <person name="Minagawa J."/>
            <person name="Page M.D."/>
            <person name="Pan J."/>
            <person name="Pootakham W."/>
            <person name="Roje S."/>
            <person name="Rose A."/>
            <person name="Stahlberg E."/>
            <person name="Terauchi A.M."/>
            <person name="Yang P."/>
            <person name="Ball S."/>
            <person name="Bowler C."/>
            <person name="Dieckmann C.L."/>
            <person name="Gladyshev V.N."/>
            <person name="Green P."/>
            <person name="Jorgensen R."/>
            <person name="Mayfield S."/>
            <person name="Mueller-Roeber B."/>
            <person name="Rajamani S."/>
            <person name="Sayre R.T."/>
            <person name="Brokstein P."/>
            <person name="Dubchak I."/>
            <person name="Goodstein D."/>
            <person name="Hornick L."/>
            <person name="Huang Y.W."/>
            <person name="Jhaveri J."/>
            <person name="Luo Y."/>
            <person name="Martinez D."/>
            <person name="Ngau W.C."/>
            <person name="Otillar B."/>
            <person name="Poliakov A."/>
            <person name="Porter A."/>
            <person name="Szajkowski L."/>
            <person name="Werner G."/>
            <person name="Zhou K."/>
            <person name="Grigoriev I.V."/>
            <person name="Rokhsar D.S."/>
            <person name="Grossman A.R."/>
        </authorList>
    </citation>
    <scope>NUCLEOTIDE SEQUENCE [LARGE SCALE GENOMIC DNA]</scope>
    <source>
        <strain evidence="4">CC-503</strain>
    </source>
</reference>
<feature type="region of interest" description="Disordered" evidence="1">
    <location>
        <begin position="1480"/>
        <end position="1546"/>
    </location>
</feature>
<name>A0A2K3CS78_CHLRE</name>
<dbReference type="PANTHER" id="PTHR16021:SF23">
    <property type="entry name" value="FI18411P1-RELATED"/>
    <property type="match status" value="1"/>
</dbReference>
<feature type="compositionally biased region" description="Polar residues" evidence="1">
    <location>
        <begin position="355"/>
        <end position="369"/>
    </location>
</feature>
<dbReference type="Gramene" id="PNW71147">
    <property type="protein sequence ID" value="PNW71147"/>
    <property type="gene ID" value="CHLRE_16g695650v5"/>
</dbReference>
<feature type="compositionally biased region" description="Pro residues" evidence="1">
    <location>
        <begin position="373"/>
        <end position="392"/>
    </location>
</feature>
<dbReference type="EMBL" id="CM008977">
    <property type="protein sequence ID" value="PNW71147.1"/>
    <property type="molecule type" value="Genomic_DNA"/>
</dbReference>
<keyword evidence="2" id="KW-1133">Transmembrane helix</keyword>
<dbReference type="GeneID" id="5724878"/>
<protein>
    <submittedName>
        <fullName evidence="3">Uncharacterized protein</fullName>
    </submittedName>
</protein>
<evidence type="ECO:0000313" key="3">
    <source>
        <dbReference type="EMBL" id="PNW71147.1"/>
    </source>
</evidence>
<keyword evidence="4" id="KW-1185">Reference proteome</keyword>
<feature type="compositionally biased region" description="Low complexity" evidence="1">
    <location>
        <begin position="127"/>
        <end position="147"/>
    </location>
</feature>
<dbReference type="InterPro" id="IPR052660">
    <property type="entry name" value="Erythrocyte_Invasion_ImmMod"/>
</dbReference>
<sequence>MTRVSVQPGGSCVDVYTGLAPSYAVTAALPVGAGAAVAGMVGVASLAAMSYLELVAASDTGLGAAAAAANRSSSVSGVGRRLTQQGVAAQQQALPVEAGLDASSVGASATRAQVPQLIPRWLQATGANSTSGTNATATNITSGSNSTETTIVTGGDTNSTNTTTSTNSTTPIPSPSPAAGNITATNTTHSNTTASGGTGTNSTSPPLSASPPLPPSPQPPSSPLISTLGGLPLDGTATQLLSNVTTVRLLLSRLYGTLNVSLAPYGVDALALQPLALLRSGLRAERQLGVAVLAADAQLGSVVGLGAALLRAAGGVSTAGNSSRLAALVAAQLVHQLALHEDAAAKMKAMATNRTGISSMNGNSSDTVQPSPSLSPSPLPPSPLPPSPPLPPGSSADLVGPAAVFTPLPYMPGLYSTVLVREVYITAAARAGVPLTSAAVNATVAVAASVAAYAEVVKQVALAELRGVVMGLNPLNAAMGLARLAVVQAEAEGVVGQVVSGANAAALDTYVLDALPERISKAAVDVAAVHSSLGLAVPAAAVAAVGVAHLVGPLRGCSGQANDLWTPAYEAFTTGSAGGISMRRKGLGSVTVSPYRLCYDALTQLPLNLSVSNLSPSMGIASVSPVAMLAQGLYTVQATQQLMTVTAAQQDAAFAAMGLDRAAYNALMVAAANASAASASNSSSSSSSTSSSTSSRALSSQGFLLNQPLMGAVLAANAQLLGLFYAARAMFTSSCYYTYGLDSWENAHTFTVTLTLYAAAQQALASGSGKLDLSSPTTLNSMWAMLVDACDFNSAQLLVSPSPPPPPSTADPGSALANVSGAAGSSGPTITPTGTLLAGGDGTAVGAATTSTAALTGITTVLGHRRQLLTSRQRTELLLGGDGDGGSSAWSEVVSAGWQQGALDAEGVLRHAEGSPATAAAVALHRRLRAHLLADLGLVGLEALLPEGSPARRHLLQQPRNGGERADEPRTVRGDLLGQAATAVATATGPGTGGRRLSVYADDPDMGNVYTKVSEILSGINAQLRSIQAQSADAALLPGAAASLYNLTGLVLNATQLGHVAQYGLYNRLVAVLRLRYSDGLSLVTALQKVAADYTGSSLALRMTEAAVAVDTVCSEPGSQCSVYISNGGVGYSPPPSQSGAGSSSSSSSNMGAVIGIAVGCALGGLALLVGGFMAYKYVRRRQIKQTVVNTFKTGDQGGLNLRVASTLHGNGFSPLNNAGLGTGALAPLRPGGEAYSSTVPAALGHNPAVAHDYPLYPTPSYGAAAYGSPAGPGGEVMMTPAGAGGAQYLHHGGAAGAMGPGAAGAGGMASARGEAGLVDRNSPAGGPGAALLGATSGYKTYPNSAYVPDQRTAAADSTALRDTGLPSPRHQAAQPYPYPYSYLDTAGGTASPRAYRPTTSSSAPPQMLAPTLSAPVTPTHANAANTNLNGTTGRRGGQLPPLAAYTSVQNPAAPTSSLALSGGLNSSIRAIPVNSNFNSSLRPPTASAHNSDGGSGGHNSGPNSYVALRSPALAGTGVAASGQLHGPSTLGPSSGVNARRSWGPGQDYAIASGLRESSFYTPQ</sequence>
<dbReference type="PaxDb" id="3055-EDO98798"/>
<dbReference type="OrthoDB" id="541222at2759"/>
<dbReference type="KEGG" id="cre:CHLRE_16g695650v5"/>
<dbReference type="PANTHER" id="PTHR16021">
    <property type="entry name" value="MANSC DOMAIN CONTAINING PROTEIN 1"/>
    <property type="match status" value="1"/>
</dbReference>
<feature type="compositionally biased region" description="Low complexity" evidence="1">
    <location>
        <begin position="157"/>
        <end position="171"/>
    </location>
</feature>
<feature type="compositionally biased region" description="Low complexity" evidence="1">
    <location>
        <begin position="823"/>
        <end position="835"/>
    </location>
</feature>
<feature type="transmembrane region" description="Helical" evidence="2">
    <location>
        <begin position="1153"/>
        <end position="1176"/>
    </location>
</feature>
<feature type="region of interest" description="Disordered" evidence="1">
    <location>
        <begin position="127"/>
        <end position="229"/>
    </location>
</feature>
<evidence type="ECO:0000256" key="1">
    <source>
        <dbReference type="SAM" id="MobiDB-lite"/>
    </source>
</evidence>
<keyword evidence="2" id="KW-0472">Membrane</keyword>
<dbReference type="InParanoid" id="A0A2K3CS78"/>
<feature type="region of interest" description="Disordered" evidence="1">
    <location>
        <begin position="799"/>
        <end position="835"/>
    </location>
</feature>
<keyword evidence="2" id="KW-0812">Transmembrane</keyword>
<accession>A0A2K3CS78</accession>
<dbReference type="Proteomes" id="UP000006906">
    <property type="component" value="Chromosome 16"/>
</dbReference>
<evidence type="ECO:0000313" key="4">
    <source>
        <dbReference type="Proteomes" id="UP000006906"/>
    </source>
</evidence>
<feature type="region of interest" description="Disordered" evidence="1">
    <location>
        <begin position="1356"/>
        <end position="1376"/>
    </location>
</feature>
<gene>
    <name evidence="3" type="ORF">CHLRE_16g695650v5</name>
</gene>